<dbReference type="EMBL" id="CAVMJV010000005">
    <property type="protein sequence ID" value="CAK5030823.1"/>
    <property type="molecule type" value="Genomic_DNA"/>
</dbReference>
<evidence type="ECO:0000313" key="1">
    <source>
        <dbReference type="EMBL" id="CAK5030823.1"/>
    </source>
</evidence>
<name>A0ACB0Y3W4_MELEN</name>
<proteinExistence type="predicted"/>
<sequence length="80" mass="9146">MFSLKLIFTFSTSSLSNPCRKLPLLYPLSIFYSFPSFSGLTLNFVLLKDCLFRMTIGSTISKNKKINTQLIIAVIRVYEN</sequence>
<reference evidence="1" key="1">
    <citation type="submission" date="2023-11" db="EMBL/GenBank/DDBJ databases">
        <authorList>
            <person name="Poullet M."/>
        </authorList>
    </citation>
    <scope>NUCLEOTIDE SEQUENCE</scope>
    <source>
        <strain evidence="1">E1834</strain>
    </source>
</reference>
<gene>
    <name evidence="1" type="ORF">MENTE1834_LOCUS7332</name>
</gene>
<evidence type="ECO:0000313" key="2">
    <source>
        <dbReference type="Proteomes" id="UP001497535"/>
    </source>
</evidence>
<keyword evidence="2" id="KW-1185">Reference proteome</keyword>
<accession>A0ACB0Y3W4</accession>
<organism evidence="1 2">
    <name type="scientific">Meloidogyne enterolobii</name>
    <name type="common">Root-knot nematode worm</name>
    <name type="synonym">Meloidogyne mayaguensis</name>
    <dbReference type="NCBI Taxonomy" id="390850"/>
    <lineage>
        <taxon>Eukaryota</taxon>
        <taxon>Metazoa</taxon>
        <taxon>Ecdysozoa</taxon>
        <taxon>Nematoda</taxon>
        <taxon>Chromadorea</taxon>
        <taxon>Rhabditida</taxon>
        <taxon>Tylenchina</taxon>
        <taxon>Tylenchomorpha</taxon>
        <taxon>Tylenchoidea</taxon>
        <taxon>Meloidogynidae</taxon>
        <taxon>Meloidogyninae</taxon>
        <taxon>Meloidogyne</taxon>
    </lineage>
</organism>
<dbReference type="Proteomes" id="UP001497535">
    <property type="component" value="Unassembled WGS sequence"/>
</dbReference>
<comment type="caution">
    <text evidence="1">The sequence shown here is derived from an EMBL/GenBank/DDBJ whole genome shotgun (WGS) entry which is preliminary data.</text>
</comment>
<protein>
    <submittedName>
        <fullName evidence="1">Uncharacterized protein</fullName>
    </submittedName>
</protein>